<name>A0AA96VFV5_9STRE</name>
<dbReference type="RefSeq" id="WP_248054099.1">
    <property type="nucleotide sequence ID" value="NZ_CP118734.1"/>
</dbReference>
<sequence>MKMKKFLLLFSVVLLTACKSGEVKQEKAVTSQSSSQATSSSTTSSQSETKTVEVDYSSYQKVIDRYQASLGLELSALNRDEVSSLLYGIKQYPTVYTGAYYVQNDFDKDGVDELALALSTSSQFVLIDLYTVGNDGQLIRLVDQFRQQGPEIGEKVTLWPLEDGSYSLETAGSFRNYKYDSTAGQLTLQAEGATNPSSATVVDLSTLSWTKLEKVVAVQENTSAPTIDMQGLLAGDFSTIAGTWANAKGTVLVIDSSGKVTNEEDSDLTIREIDSNGIAVGGYSFGMYGAGLRVIPAGVAIEFTYTGETDLSDTTKNRLFISQGLLSAEEVANEVFYKQD</sequence>
<feature type="domain" description="DUF6287" evidence="1">
    <location>
        <begin position="227"/>
        <end position="258"/>
    </location>
</feature>
<evidence type="ECO:0000313" key="3">
    <source>
        <dbReference type="Proteomes" id="UP001301526"/>
    </source>
</evidence>
<organism evidence="2 3">
    <name type="scientific">Streptococcus iners subsp. hyiners</name>
    <dbReference type="NCBI Taxonomy" id="3028083"/>
    <lineage>
        <taxon>Bacteria</taxon>
        <taxon>Bacillati</taxon>
        <taxon>Bacillota</taxon>
        <taxon>Bacilli</taxon>
        <taxon>Lactobacillales</taxon>
        <taxon>Streptococcaceae</taxon>
        <taxon>Streptococcus</taxon>
        <taxon>Streptococcus iners</taxon>
    </lineage>
</organism>
<protein>
    <submittedName>
        <fullName evidence="2">DUF6287 domain-containing protein</fullName>
    </submittedName>
</protein>
<evidence type="ECO:0000313" key="2">
    <source>
        <dbReference type="EMBL" id="WNY48193.1"/>
    </source>
</evidence>
<gene>
    <name evidence="2" type="ORF">PW220_05525</name>
</gene>
<dbReference type="AlphaFoldDB" id="A0AA96VFV5"/>
<reference evidence="2 3" key="1">
    <citation type="submission" date="2023-02" db="EMBL/GenBank/DDBJ databases">
        <title>Streptococcus sp. Genome Sequencing and Assembly.</title>
        <authorList>
            <person name="Shore S.M."/>
            <person name="Nicholson T.L."/>
        </authorList>
    </citation>
    <scope>NUCLEOTIDE SEQUENCE [LARGE SCALE GENOMIC DNA]</scope>
    <source>
        <strain evidence="2 3">29892</strain>
    </source>
</reference>
<accession>A0AA96VFV5</accession>
<dbReference type="PROSITE" id="PS51257">
    <property type="entry name" value="PROKAR_LIPOPROTEIN"/>
    <property type="match status" value="1"/>
</dbReference>
<dbReference type="EMBL" id="CP118734">
    <property type="protein sequence ID" value="WNY48193.1"/>
    <property type="molecule type" value="Genomic_DNA"/>
</dbReference>
<dbReference type="Pfam" id="PF19804">
    <property type="entry name" value="DUF6287"/>
    <property type="match status" value="1"/>
</dbReference>
<dbReference type="InterPro" id="IPR046254">
    <property type="entry name" value="DUF6287"/>
</dbReference>
<evidence type="ECO:0000259" key="1">
    <source>
        <dbReference type="Pfam" id="PF19804"/>
    </source>
</evidence>
<proteinExistence type="predicted"/>
<keyword evidence="3" id="KW-1185">Reference proteome</keyword>
<dbReference type="Proteomes" id="UP001301526">
    <property type="component" value="Chromosome"/>
</dbReference>